<feature type="transmembrane region" description="Helical" evidence="2">
    <location>
        <begin position="365"/>
        <end position="387"/>
    </location>
</feature>
<feature type="transmembrane region" description="Helical" evidence="2">
    <location>
        <begin position="975"/>
        <end position="993"/>
    </location>
</feature>
<feature type="region of interest" description="Disordered" evidence="1">
    <location>
        <begin position="518"/>
        <end position="545"/>
    </location>
</feature>
<feature type="transmembrane region" description="Helical" evidence="2">
    <location>
        <begin position="582"/>
        <end position="603"/>
    </location>
</feature>
<feature type="transmembrane region" description="Helical" evidence="2">
    <location>
        <begin position="832"/>
        <end position="853"/>
    </location>
</feature>
<feature type="transmembrane region" description="Helical" evidence="2">
    <location>
        <begin position="685"/>
        <end position="702"/>
    </location>
</feature>
<name>A0ABU0YWH8_9MICO</name>
<keyword evidence="2" id="KW-1133">Transmembrane helix</keyword>
<evidence type="ECO:0000313" key="4">
    <source>
        <dbReference type="Proteomes" id="UP001235133"/>
    </source>
</evidence>
<feature type="transmembrane region" description="Helical" evidence="2">
    <location>
        <begin position="1005"/>
        <end position="1028"/>
    </location>
</feature>
<feature type="transmembrane region" description="Helical" evidence="2">
    <location>
        <begin position="141"/>
        <end position="162"/>
    </location>
</feature>
<feature type="transmembrane region" description="Helical" evidence="2">
    <location>
        <begin position="912"/>
        <end position="929"/>
    </location>
</feature>
<feature type="transmembrane region" description="Helical" evidence="2">
    <location>
        <begin position="1132"/>
        <end position="1150"/>
    </location>
</feature>
<keyword evidence="2" id="KW-0472">Membrane</keyword>
<feature type="transmembrane region" description="Helical" evidence="2">
    <location>
        <begin position="200"/>
        <end position="219"/>
    </location>
</feature>
<feature type="transmembrane region" description="Helical" evidence="2">
    <location>
        <begin position="739"/>
        <end position="757"/>
    </location>
</feature>
<feature type="transmembrane region" description="Helical" evidence="2">
    <location>
        <begin position="1194"/>
        <end position="1214"/>
    </location>
</feature>
<feature type="transmembrane region" description="Helical" evidence="2">
    <location>
        <begin position="225"/>
        <end position="244"/>
    </location>
</feature>
<feature type="transmembrane region" description="Helical" evidence="2">
    <location>
        <begin position="714"/>
        <end position="733"/>
    </location>
</feature>
<evidence type="ECO:0000256" key="2">
    <source>
        <dbReference type="SAM" id="Phobius"/>
    </source>
</evidence>
<feature type="transmembrane region" description="Helical" evidence="2">
    <location>
        <begin position="341"/>
        <end position="358"/>
    </location>
</feature>
<feature type="transmembrane region" description="Helical" evidence="2">
    <location>
        <begin position="797"/>
        <end position="820"/>
    </location>
</feature>
<dbReference type="EMBL" id="JAVFWO010000001">
    <property type="protein sequence ID" value="MDQ7876668.1"/>
    <property type="molecule type" value="Genomic_DNA"/>
</dbReference>
<dbReference type="InterPro" id="IPR058062">
    <property type="entry name" value="SCO7613_C"/>
</dbReference>
<dbReference type="NCBIfam" id="NF047321">
    <property type="entry name" value="SCO7613_CTERM"/>
    <property type="match status" value="1"/>
</dbReference>
<protein>
    <recommendedName>
        <fullName evidence="5">DUF2157 domain-containing protein</fullName>
    </recommendedName>
</protein>
<feature type="transmembrane region" description="Helical" evidence="2">
    <location>
        <begin position="885"/>
        <end position="906"/>
    </location>
</feature>
<feature type="transmembrane region" description="Helical" evidence="2">
    <location>
        <begin position="251"/>
        <end position="269"/>
    </location>
</feature>
<feature type="transmembrane region" description="Helical" evidence="2">
    <location>
        <begin position="610"/>
        <end position="629"/>
    </location>
</feature>
<feature type="transmembrane region" description="Helical" evidence="2">
    <location>
        <begin position="393"/>
        <end position="414"/>
    </location>
</feature>
<accession>A0ABU0YWH8</accession>
<keyword evidence="4" id="KW-1185">Reference proteome</keyword>
<evidence type="ECO:0008006" key="5">
    <source>
        <dbReference type="Google" id="ProtNLM"/>
    </source>
</evidence>
<keyword evidence="2" id="KW-0812">Transmembrane</keyword>
<proteinExistence type="predicted"/>
<reference evidence="3 4" key="1">
    <citation type="submission" date="2023-08" db="EMBL/GenBank/DDBJ databases">
        <title>Microbacterium psychrotolerans sp. nov., a psychrotolerant bacterium isolated from soil in Heilongjiang Province, China.</title>
        <authorList>
            <person name="An P."/>
            <person name="Zhao D."/>
            <person name="Xiang H."/>
        </authorList>
    </citation>
    <scope>NUCLEOTIDE SEQUENCE [LARGE SCALE GENOMIC DNA]</scope>
    <source>
        <strain evidence="3 4">QXD-8</strain>
    </source>
</reference>
<feature type="transmembrane region" description="Helical" evidence="2">
    <location>
        <begin position="1220"/>
        <end position="1238"/>
    </location>
</feature>
<feature type="transmembrane region" description="Helical" evidence="2">
    <location>
        <begin position="1100"/>
        <end position="1120"/>
    </location>
</feature>
<feature type="transmembrane region" description="Helical" evidence="2">
    <location>
        <begin position="421"/>
        <end position="446"/>
    </location>
</feature>
<sequence length="1309" mass="130587">MSGTTVRERRTHAWSDTAIAELLDVVRCPVCAAGIVAEQRCPACGADFAGAVGRDLWLASRNAADALRTRQALLAQVPLTPVTAPAARPAAAGADASSDPAASGAAAVHPAGAGAGATVSATGGVGVGVGAPKASATVQSVLAVAGAALVAVAAVVFTFFNPDLTDPWPRAVIVGAIAAAFLGGSAFLARRHLRFSAEAIGALGIVFLALTITAALPLLPRDANGWVFAALATLAAGGALAVLGPRAGIRAWLWTGLLSLAFVPLLLALGAGSALATTAGCLASAAAAAALVALASRTGSGARRPLTAERAALTVVQFGFAVAALSTVWGTDAATAVPTAYLASATLVSIAAIAVASARHPAGRLWSGVAGAAMVGAVAVLPIAMTALGTGTWFAAFPVAAGLGLVSVGAVAPLHRVVARGALFTGAVGVVALIAAIPTLTAFLSVAGALAGPYADRMFLLPGSGAGLTVGIAALSLSLGSFAAITAPRGVASGAAAGPASVDRHGVGAHGAQSVRDAHAQVPGAPRTEAGATPTHSASLAGGSGSEAMPQPLGTRWLGFLGAWYAVLAFLTVLSLPGLEVWARVAIGLVAAVVAGAVVTTGLRDASAAVRMPLVAGAHAAVLFAAVLSWRDDDLTVWAGTAVVASIGVLALTVPRAGRFVHVGVAFGYALVVLATALARGGADPLVVVCLTTCAAGAVAIATTFARRIPSREWHAVLVVTAVPFAIGVLQVVFERSGWTALSTAVIFGLALTLVTTTRAGLGLVVRTLAAATLVPAIAVVTVCLGAQLLPMSGSPVVLPVIAAVVAGVLASADLIGAALRRRLPPEQAHAAGLAVEASALLTAAIAVALALVRTSAGLPTTLLVLVILGTGFAVTALTAPRRYAWPLAGAAFTGALWSAWGIVGVTGLEPYLLPPALGAAVVGALLTARGRRAVGLYAAGLAIAVVPVVLALALNGTDAAIPAFAADAVAPGRAAGLVGAAWALVAASVVVTRATAPRVRRLRVLRAPTLAVAVVAATAAAVQGVRWGTGLDPTPTDPGILAALAFGLLGAGAAASAARGLHRHAAEGTALARTRWLGAPAVLILAVATWPAIERDWFVIWTMWVVLLGLLTLMVLVAARGLRWPTGLPPVPFLFAVSFVTAVVAWSPRDLRVEWFSLPLGLFLLAAGALALRRPAAAPAPRLEAWPTGWTGSWPLLAPGLVTMLSASVAATYTDPRTWRAILVMAIALVAILVGATQRLAAPFLIGIVVLPIENVLAFMVQIGRGIDAMPWWITLSVVGAVLLIIAVGYERRAGDGTGLAARLRDLT</sequence>
<feature type="transmembrane region" description="Helical" evidence="2">
    <location>
        <begin position="1040"/>
        <end position="1063"/>
    </location>
</feature>
<feature type="transmembrane region" description="Helical" evidence="2">
    <location>
        <begin position="859"/>
        <end position="878"/>
    </location>
</feature>
<feature type="transmembrane region" description="Helical" evidence="2">
    <location>
        <begin position="557"/>
        <end position="576"/>
    </location>
</feature>
<feature type="transmembrane region" description="Helical" evidence="2">
    <location>
        <begin position="1271"/>
        <end position="1291"/>
    </location>
</feature>
<evidence type="ECO:0000256" key="1">
    <source>
        <dbReference type="SAM" id="MobiDB-lite"/>
    </source>
</evidence>
<feature type="transmembrane region" description="Helical" evidence="2">
    <location>
        <begin position="1245"/>
        <end position="1265"/>
    </location>
</feature>
<feature type="transmembrane region" description="Helical" evidence="2">
    <location>
        <begin position="466"/>
        <end position="485"/>
    </location>
</feature>
<feature type="transmembrane region" description="Helical" evidence="2">
    <location>
        <begin position="936"/>
        <end position="955"/>
    </location>
</feature>
<feature type="transmembrane region" description="Helical" evidence="2">
    <location>
        <begin position="769"/>
        <end position="791"/>
    </location>
</feature>
<feature type="transmembrane region" description="Helical" evidence="2">
    <location>
        <begin position="307"/>
        <end position="329"/>
    </location>
</feature>
<feature type="transmembrane region" description="Helical" evidence="2">
    <location>
        <begin position="275"/>
        <end position="295"/>
    </location>
</feature>
<feature type="transmembrane region" description="Helical" evidence="2">
    <location>
        <begin position="1075"/>
        <end position="1094"/>
    </location>
</feature>
<feature type="transmembrane region" description="Helical" evidence="2">
    <location>
        <begin position="635"/>
        <end position="653"/>
    </location>
</feature>
<feature type="transmembrane region" description="Helical" evidence="2">
    <location>
        <begin position="1156"/>
        <end position="1173"/>
    </location>
</feature>
<dbReference type="Proteomes" id="UP001235133">
    <property type="component" value="Unassembled WGS sequence"/>
</dbReference>
<comment type="caution">
    <text evidence="3">The sequence shown here is derived from an EMBL/GenBank/DDBJ whole genome shotgun (WGS) entry which is preliminary data.</text>
</comment>
<evidence type="ECO:0000313" key="3">
    <source>
        <dbReference type="EMBL" id="MDQ7876668.1"/>
    </source>
</evidence>
<gene>
    <name evidence="3" type="ORF">Q9R08_01640</name>
</gene>
<feature type="transmembrane region" description="Helical" evidence="2">
    <location>
        <begin position="168"/>
        <end position="188"/>
    </location>
</feature>
<dbReference type="RefSeq" id="WP_308866070.1">
    <property type="nucleotide sequence ID" value="NZ_JAVFWO010000001.1"/>
</dbReference>
<organism evidence="3 4">
    <name type="scientific">Microbacterium psychrotolerans</name>
    <dbReference type="NCBI Taxonomy" id="3068321"/>
    <lineage>
        <taxon>Bacteria</taxon>
        <taxon>Bacillati</taxon>
        <taxon>Actinomycetota</taxon>
        <taxon>Actinomycetes</taxon>
        <taxon>Micrococcales</taxon>
        <taxon>Microbacteriaceae</taxon>
        <taxon>Microbacterium</taxon>
    </lineage>
</organism>
<feature type="transmembrane region" description="Helical" evidence="2">
    <location>
        <begin position="660"/>
        <end position="679"/>
    </location>
</feature>